<dbReference type="Proteomes" id="UP000580839">
    <property type="component" value="Unassembled WGS sequence"/>
</dbReference>
<protein>
    <recommendedName>
        <fullName evidence="4">DUF2946 domain-containing protein</fullName>
    </recommendedName>
</protein>
<proteinExistence type="predicted"/>
<reference evidence="2 3" key="1">
    <citation type="submission" date="2020-04" db="EMBL/GenBank/DDBJ databases">
        <title>Metagenomic profiling of ammonia- and methane-oxidizing microorganisms in a Dutch drinking water treatment plant.</title>
        <authorList>
            <person name="Poghosyan L."/>
            <person name="Leucker S."/>
        </authorList>
    </citation>
    <scope>NUCLEOTIDE SEQUENCE [LARGE SCALE GENOMIC DNA]</scope>
    <source>
        <strain evidence="2">S-RSF-IL-03</strain>
    </source>
</reference>
<comment type="caution">
    <text evidence="2">The sequence shown here is derived from an EMBL/GenBank/DDBJ whole genome shotgun (WGS) entry which is preliminary data.</text>
</comment>
<accession>A0A849SIB8</accession>
<evidence type="ECO:0000313" key="3">
    <source>
        <dbReference type="Proteomes" id="UP000580839"/>
    </source>
</evidence>
<evidence type="ECO:0000256" key="1">
    <source>
        <dbReference type="SAM" id="MobiDB-lite"/>
    </source>
</evidence>
<name>A0A849SIB8_UNCEI</name>
<feature type="compositionally biased region" description="Low complexity" evidence="1">
    <location>
        <begin position="82"/>
        <end position="94"/>
    </location>
</feature>
<feature type="region of interest" description="Disordered" evidence="1">
    <location>
        <begin position="80"/>
        <end position="106"/>
    </location>
</feature>
<dbReference type="AlphaFoldDB" id="A0A849SIB8"/>
<dbReference type="EMBL" id="JABFRW010000097">
    <property type="protein sequence ID" value="NOT34171.1"/>
    <property type="molecule type" value="Genomic_DNA"/>
</dbReference>
<evidence type="ECO:0000313" key="2">
    <source>
        <dbReference type="EMBL" id="NOT34171.1"/>
    </source>
</evidence>
<gene>
    <name evidence="2" type="ORF">HOP12_08390</name>
</gene>
<evidence type="ECO:0008006" key="4">
    <source>
        <dbReference type="Google" id="ProtNLM"/>
    </source>
</evidence>
<sequence length="106" mass="11189">MTSRFLDHIRAIPRAKLATLLLVTLLAGSLAHGWHHFSDRDCESPSSHGSDTCTECRGLHSVPLPEVVATTAEPLPRPVEKLAPASEASPLSEAVTSTCARAPPAA</sequence>
<organism evidence="2 3">
    <name type="scientific">Eiseniibacteriota bacterium</name>
    <dbReference type="NCBI Taxonomy" id="2212470"/>
    <lineage>
        <taxon>Bacteria</taxon>
        <taxon>Candidatus Eiseniibacteriota</taxon>
    </lineage>
</organism>